<dbReference type="EMBL" id="BMLN01000006">
    <property type="protein sequence ID" value="GGO01175.1"/>
    <property type="molecule type" value="Genomic_DNA"/>
</dbReference>
<evidence type="ECO:0000313" key="2">
    <source>
        <dbReference type="Proteomes" id="UP000606653"/>
    </source>
</evidence>
<evidence type="ECO:0000313" key="1">
    <source>
        <dbReference type="EMBL" id="GGO01175.1"/>
    </source>
</evidence>
<proteinExistence type="predicted"/>
<dbReference type="Gene3D" id="3.40.50.300">
    <property type="entry name" value="P-loop containing nucleotide triphosphate hydrolases"/>
    <property type="match status" value="1"/>
</dbReference>
<dbReference type="RefSeq" id="WP_018976131.1">
    <property type="nucleotide sequence ID" value="NZ_BMLN01000006.1"/>
</dbReference>
<keyword evidence="2" id="KW-1185">Reference proteome</keyword>
<dbReference type="Pfam" id="PF13671">
    <property type="entry name" value="AAA_33"/>
    <property type="match status" value="1"/>
</dbReference>
<protein>
    <submittedName>
        <fullName evidence="1">Tunicamycin resistance protein</fullName>
    </submittedName>
</protein>
<dbReference type="InterPro" id="IPR027417">
    <property type="entry name" value="P-loop_NTPase"/>
</dbReference>
<comment type="caution">
    <text evidence="1">The sequence shown here is derived from an EMBL/GenBank/DDBJ whole genome shotgun (WGS) entry which is preliminary data.</text>
</comment>
<gene>
    <name evidence="1" type="primary">tmrB</name>
    <name evidence="1" type="ORF">GCM10010969_23170</name>
</gene>
<accession>A0ABQ2L3H7</accession>
<reference evidence="2" key="1">
    <citation type="journal article" date="2019" name="Int. J. Syst. Evol. Microbiol.">
        <title>The Global Catalogue of Microorganisms (GCM) 10K type strain sequencing project: providing services to taxonomists for standard genome sequencing and annotation.</title>
        <authorList>
            <consortium name="The Broad Institute Genomics Platform"/>
            <consortium name="The Broad Institute Genome Sequencing Center for Infectious Disease"/>
            <person name="Wu L."/>
            <person name="Ma J."/>
        </authorList>
    </citation>
    <scope>NUCLEOTIDE SEQUENCE [LARGE SCALE GENOMIC DNA]</scope>
    <source>
        <strain evidence="2">CGMCC 1.6964</strain>
    </source>
</reference>
<dbReference type="SUPFAM" id="SSF52540">
    <property type="entry name" value="P-loop containing nucleoside triphosphate hydrolases"/>
    <property type="match status" value="1"/>
</dbReference>
<name>A0ABQ2L3H7_9BACL</name>
<organism evidence="1 2">
    <name type="scientific">Saccharibacillus kuerlensis</name>
    <dbReference type="NCBI Taxonomy" id="459527"/>
    <lineage>
        <taxon>Bacteria</taxon>
        <taxon>Bacillati</taxon>
        <taxon>Bacillota</taxon>
        <taxon>Bacilli</taxon>
        <taxon>Bacillales</taxon>
        <taxon>Paenibacillaceae</taxon>
        <taxon>Saccharibacillus</taxon>
    </lineage>
</organism>
<dbReference type="Proteomes" id="UP000606653">
    <property type="component" value="Unassembled WGS sequence"/>
</dbReference>
<sequence length="176" mass="19631">MIIWINGAFGSGKTTTAEKLHQRIPGSFFYDPEQAGYFIRDNIPASLHKSDFQDHALWRKINLSMLSTFAREYKGTIIVPMTLVSPQYFDELIGGLRAQGIEVRHFALLARKETLLQRLLGRGEDPDAWCIAQIDRCLSALSQEEFSIPIFTDELTPGEVANTIAAACGIELTEVG</sequence>